<evidence type="ECO:0000313" key="4">
    <source>
        <dbReference type="Proteomes" id="UP000244855"/>
    </source>
</evidence>
<accession>A0A2V1DR36</accession>
<organism evidence="3 4">
    <name type="scientific">Periconia macrospinosa</name>
    <dbReference type="NCBI Taxonomy" id="97972"/>
    <lineage>
        <taxon>Eukaryota</taxon>
        <taxon>Fungi</taxon>
        <taxon>Dikarya</taxon>
        <taxon>Ascomycota</taxon>
        <taxon>Pezizomycotina</taxon>
        <taxon>Dothideomycetes</taxon>
        <taxon>Pleosporomycetidae</taxon>
        <taxon>Pleosporales</taxon>
        <taxon>Massarineae</taxon>
        <taxon>Periconiaceae</taxon>
        <taxon>Periconia</taxon>
    </lineage>
</organism>
<sequence length="147" mass="16205">MYMFLLLLPLFLSHPATAQNQCTGDKSIQGYCTILSSTDRTSSATNPPSQSQCENTCRSTLSDAGDWIVDFTGQPRDYIDKLSQSKCSFSVGRGEGEPLDYKFHMHNQDIVDIIDDVNQKYGGLHGGKVAAEGTMNCEGHLATWYVN</sequence>
<feature type="chain" id="PRO_5015919093" description="Ecp2 effector protein-like domain-containing protein" evidence="1">
    <location>
        <begin position="19"/>
        <end position="147"/>
    </location>
</feature>
<evidence type="ECO:0000313" key="3">
    <source>
        <dbReference type="EMBL" id="PVI00446.1"/>
    </source>
</evidence>
<feature type="signal peptide" evidence="1">
    <location>
        <begin position="1"/>
        <end position="18"/>
    </location>
</feature>
<feature type="domain" description="Ecp2 effector protein-like" evidence="2">
    <location>
        <begin position="31"/>
        <end position="137"/>
    </location>
</feature>
<dbReference type="AlphaFoldDB" id="A0A2V1DR36"/>
<protein>
    <recommendedName>
        <fullName evidence="2">Ecp2 effector protein-like domain-containing protein</fullName>
    </recommendedName>
</protein>
<dbReference type="Proteomes" id="UP000244855">
    <property type="component" value="Unassembled WGS sequence"/>
</dbReference>
<evidence type="ECO:0000256" key="1">
    <source>
        <dbReference type="SAM" id="SignalP"/>
    </source>
</evidence>
<evidence type="ECO:0000259" key="2">
    <source>
        <dbReference type="Pfam" id="PF14856"/>
    </source>
</evidence>
<dbReference type="Pfam" id="PF14856">
    <property type="entry name" value="Hce2"/>
    <property type="match status" value="1"/>
</dbReference>
<dbReference type="InterPro" id="IPR029226">
    <property type="entry name" value="Ecp2-like"/>
</dbReference>
<dbReference type="EMBL" id="KZ805373">
    <property type="protein sequence ID" value="PVI00446.1"/>
    <property type="molecule type" value="Genomic_DNA"/>
</dbReference>
<name>A0A2V1DR36_9PLEO</name>
<gene>
    <name evidence="3" type="ORF">DM02DRAFT_592743</name>
</gene>
<keyword evidence="4" id="KW-1185">Reference proteome</keyword>
<proteinExistence type="predicted"/>
<keyword evidence="1" id="KW-0732">Signal</keyword>
<dbReference type="OrthoDB" id="73875at2759"/>
<reference evidence="3 4" key="1">
    <citation type="journal article" date="2018" name="Sci. Rep.">
        <title>Comparative genomics provides insights into the lifestyle and reveals functional heterogeneity of dark septate endophytic fungi.</title>
        <authorList>
            <person name="Knapp D.G."/>
            <person name="Nemeth J.B."/>
            <person name="Barry K."/>
            <person name="Hainaut M."/>
            <person name="Henrissat B."/>
            <person name="Johnson J."/>
            <person name="Kuo A."/>
            <person name="Lim J.H.P."/>
            <person name="Lipzen A."/>
            <person name="Nolan M."/>
            <person name="Ohm R.A."/>
            <person name="Tamas L."/>
            <person name="Grigoriev I.V."/>
            <person name="Spatafora J.W."/>
            <person name="Nagy L.G."/>
            <person name="Kovacs G.M."/>
        </authorList>
    </citation>
    <scope>NUCLEOTIDE SEQUENCE [LARGE SCALE GENOMIC DNA]</scope>
    <source>
        <strain evidence="3 4">DSE2036</strain>
    </source>
</reference>